<evidence type="ECO:0000256" key="5">
    <source>
        <dbReference type="PROSITE-ProRule" id="PRU00283"/>
    </source>
</evidence>
<dbReference type="PANTHER" id="PTHR24115">
    <property type="entry name" value="KINESIN-RELATED"/>
    <property type="match status" value="1"/>
</dbReference>
<dbReference type="EMBL" id="JADCNM010000007">
    <property type="protein sequence ID" value="KAG0474434.1"/>
    <property type="molecule type" value="Genomic_DNA"/>
</dbReference>
<dbReference type="Proteomes" id="UP000639772">
    <property type="component" value="Chromosome 7"/>
</dbReference>
<evidence type="ECO:0000256" key="3">
    <source>
        <dbReference type="ARBA" id="ARBA00022840"/>
    </source>
</evidence>
<organism evidence="8 9">
    <name type="scientific">Vanilla planifolia</name>
    <name type="common">Vanilla</name>
    <dbReference type="NCBI Taxonomy" id="51239"/>
    <lineage>
        <taxon>Eukaryota</taxon>
        <taxon>Viridiplantae</taxon>
        <taxon>Streptophyta</taxon>
        <taxon>Embryophyta</taxon>
        <taxon>Tracheophyta</taxon>
        <taxon>Spermatophyta</taxon>
        <taxon>Magnoliopsida</taxon>
        <taxon>Liliopsida</taxon>
        <taxon>Asparagales</taxon>
        <taxon>Orchidaceae</taxon>
        <taxon>Vanilloideae</taxon>
        <taxon>Vanilleae</taxon>
        <taxon>Vanilla</taxon>
    </lineage>
</organism>
<dbReference type="GO" id="GO:0005524">
    <property type="term" value="F:ATP binding"/>
    <property type="evidence" value="ECO:0007669"/>
    <property type="project" value="UniProtKB-UniRule"/>
</dbReference>
<keyword evidence="2 5" id="KW-0547">Nucleotide-binding</keyword>
<gene>
    <name evidence="8" type="ORF">HPP92_014120</name>
</gene>
<dbReference type="GO" id="GO:0016887">
    <property type="term" value="F:ATP hydrolysis activity"/>
    <property type="evidence" value="ECO:0007669"/>
    <property type="project" value="TreeGrafter"/>
</dbReference>
<protein>
    <recommendedName>
        <fullName evidence="7">Kinesin motor domain-containing protein</fullName>
    </recommendedName>
</protein>
<keyword evidence="1" id="KW-0493">Microtubule</keyword>
<feature type="region of interest" description="Disordered" evidence="6">
    <location>
        <begin position="1"/>
        <end position="26"/>
    </location>
</feature>
<evidence type="ECO:0000313" key="9">
    <source>
        <dbReference type="Proteomes" id="UP000639772"/>
    </source>
</evidence>
<comment type="caution">
    <text evidence="8">The sequence shown here is derived from an EMBL/GenBank/DDBJ whole genome shotgun (WGS) entry which is preliminary data.</text>
</comment>
<feature type="binding site" evidence="5">
    <location>
        <begin position="189"/>
        <end position="196"/>
    </location>
    <ligand>
        <name>ATP</name>
        <dbReference type="ChEBI" id="CHEBI:30616"/>
    </ligand>
</feature>
<keyword evidence="3 5" id="KW-0067">ATP-binding</keyword>
<reference evidence="8 9" key="1">
    <citation type="journal article" date="2020" name="Nat. Food">
        <title>A phased Vanilla planifolia genome enables genetic improvement of flavour and production.</title>
        <authorList>
            <person name="Hasing T."/>
            <person name="Tang H."/>
            <person name="Brym M."/>
            <person name="Khazi F."/>
            <person name="Huang T."/>
            <person name="Chambers A.H."/>
        </authorList>
    </citation>
    <scope>NUCLEOTIDE SEQUENCE [LARGE SCALE GENOMIC DNA]</scope>
    <source>
        <tissue evidence="8">Leaf</tissue>
    </source>
</reference>
<dbReference type="Pfam" id="PF00225">
    <property type="entry name" value="Kinesin"/>
    <property type="match status" value="1"/>
</dbReference>
<dbReference type="OrthoDB" id="123929at2759"/>
<dbReference type="PROSITE" id="PS50067">
    <property type="entry name" value="KINESIN_MOTOR_2"/>
    <property type="match status" value="1"/>
</dbReference>
<dbReference type="GO" id="GO:0005634">
    <property type="term" value="C:nucleus"/>
    <property type="evidence" value="ECO:0007669"/>
    <property type="project" value="TreeGrafter"/>
</dbReference>
<dbReference type="SUPFAM" id="SSF52540">
    <property type="entry name" value="P-loop containing nucleoside triphosphate hydrolases"/>
    <property type="match status" value="1"/>
</dbReference>
<dbReference type="GO" id="GO:0005874">
    <property type="term" value="C:microtubule"/>
    <property type="evidence" value="ECO:0007669"/>
    <property type="project" value="UniProtKB-KW"/>
</dbReference>
<dbReference type="GO" id="GO:0008017">
    <property type="term" value="F:microtubule binding"/>
    <property type="evidence" value="ECO:0007669"/>
    <property type="project" value="InterPro"/>
</dbReference>
<accession>A0A835QQZ5</accession>
<dbReference type="InterPro" id="IPR036961">
    <property type="entry name" value="Kinesin_motor_dom_sf"/>
</dbReference>
<dbReference type="InterPro" id="IPR027417">
    <property type="entry name" value="P-loop_NTPase"/>
</dbReference>
<dbReference type="PANTHER" id="PTHR24115:SF1008">
    <property type="entry name" value="KINESIN-LIKE PROTEIN SUBITO"/>
    <property type="match status" value="1"/>
</dbReference>
<dbReference type="InterPro" id="IPR027640">
    <property type="entry name" value="Kinesin-like_fam"/>
</dbReference>
<keyword evidence="4 5" id="KW-0505">Motor protein</keyword>
<evidence type="ECO:0000313" key="8">
    <source>
        <dbReference type="EMBL" id="KAG0474434.1"/>
    </source>
</evidence>
<evidence type="ECO:0000256" key="6">
    <source>
        <dbReference type="SAM" id="MobiDB-lite"/>
    </source>
</evidence>
<dbReference type="GO" id="GO:0007018">
    <property type="term" value="P:microtubule-based movement"/>
    <property type="evidence" value="ECO:0007669"/>
    <property type="project" value="InterPro"/>
</dbReference>
<evidence type="ECO:0000256" key="1">
    <source>
        <dbReference type="ARBA" id="ARBA00022701"/>
    </source>
</evidence>
<evidence type="ECO:0000256" key="2">
    <source>
        <dbReference type="ARBA" id="ARBA00022741"/>
    </source>
</evidence>
<sequence length="290" mass="32464">MDLQSPRAVSAVRRNPPRKAKQTPYNQSITNVSTSCNSGAVAGVTPFDEHLLHSDRVQAVLLPSPKFPRVSDEESNNLKVFLRIRPLDGIRRAAPNRIRCETGGLGRGKVAKDRERENSSCLFVNSSTSVTLNAPPSVLDSKRAKSEVYDGFSCIFPKESLQEDIYDKVMHPLVMAFMEGQSSLLVAMGPTGSGKTYTMFGSHQQLGIVSLALRRIFCNVTENKNIQFSRSYYMSMFEIHSERGKSEKILDLSSASIDLSHQHATINNLTEMLFLFYRRGFQILLTQRNL</sequence>
<dbReference type="GO" id="GO:0005871">
    <property type="term" value="C:kinesin complex"/>
    <property type="evidence" value="ECO:0007669"/>
    <property type="project" value="TreeGrafter"/>
</dbReference>
<proteinExistence type="inferred from homology"/>
<dbReference type="GO" id="GO:0003777">
    <property type="term" value="F:microtubule motor activity"/>
    <property type="evidence" value="ECO:0007669"/>
    <property type="project" value="InterPro"/>
</dbReference>
<dbReference type="InterPro" id="IPR001752">
    <property type="entry name" value="Kinesin_motor_dom"/>
</dbReference>
<comment type="similarity">
    <text evidence="5">Belongs to the TRAFAC class myosin-kinesin ATPase superfamily. Kinesin family.</text>
</comment>
<feature type="domain" description="Kinesin motor" evidence="7">
    <location>
        <begin position="77"/>
        <end position="290"/>
    </location>
</feature>
<evidence type="ECO:0000259" key="7">
    <source>
        <dbReference type="PROSITE" id="PS50067"/>
    </source>
</evidence>
<dbReference type="AlphaFoldDB" id="A0A835QQZ5"/>
<dbReference type="SMART" id="SM00129">
    <property type="entry name" value="KISc"/>
    <property type="match status" value="1"/>
</dbReference>
<dbReference type="Gene3D" id="3.40.850.10">
    <property type="entry name" value="Kinesin motor domain"/>
    <property type="match status" value="1"/>
</dbReference>
<evidence type="ECO:0000256" key="4">
    <source>
        <dbReference type="ARBA" id="ARBA00023175"/>
    </source>
</evidence>
<name>A0A835QQZ5_VANPL</name>